<dbReference type="CDD" id="cd12177">
    <property type="entry name" value="2-Hacid_dh_12"/>
    <property type="match status" value="1"/>
</dbReference>
<comment type="similarity">
    <text evidence="1 4">Belongs to the D-isomer specific 2-hydroxyacid dehydrogenase family.</text>
</comment>
<dbReference type="PANTHER" id="PTHR43761">
    <property type="entry name" value="D-ISOMER SPECIFIC 2-HYDROXYACID DEHYDROGENASE FAMILY PROTEIN (AFU_ORTHOLOGUE AFUA_1G13630)"/>
    <property type="match status" value="1"/>
</dbReference>
<dbReference type="GO" id="GO:0051287">
    <property type="term" value="F:NAD binding"/>
    <property type="evidence" value="ECO:0007669"/>
    <property type="project" value="InterPro"/>
</dbReference>
<feature type="domain" description="D-isomer specific 2-hydroxyacid dehydrogenase NAD-binding" evidence="6">
    <location>
        <begin position="117"/>
        <end position="294"/>
    </location>
</feature>
<dbReference type="GO" id="GO:0008720">
    <property type="term" value="F:D-lactate dehydrogenase (NAD+) activity"/>
    <property type="evidence" value="ECO:0007669"/>
    <property type="project" value="UniProtKB-EC"/>
</dbReference>
<dbReference type="InterPro" id="IPR050418">
    <property type="entry name" value="D-iso_2-hydroxyacid_DH_PdxB"/>
</dbReference>
<dbReference type="RefSeq" id="WP_045087910.1">
    <property type="nucleotide sequence ID" value="NZ_LN824141.1"/>
</dbReference>
<evidence type="ECO:0000256" key="1">
    <source>
        <dbReference type="ARBA" id="ARBA00005854"/>
    </source>
</evidence>
<organism evidence="7 8">
    <name type="scientific">Defluviitoga tunisiensis</name>
    <dbReference type="NCBI Taxonomy" id="1006576"/>
    <lineage>
        <taxon>Bacteria</taxon>
        <taxon>Thermotogati</taxon>
        <taxon>Thermotogota</taxon>
        <taxon>Thermotogae</taxon>
        <taxon>Petrotogales</taxon>
        <taxon>Petrotogaceae</taxon>
        <taxon>Defluviitoga</taxon>
    </lineage>
</organism>
<dbReference type="PANTHER" id="PTHR43761:SF1">
    <property type="entry name" value="D-ISOMER SPECIFIC 2-HYDROXYACID DEHYDROGENASE CATALYTIC DOMAIN-CONTAINING PROTEIN-RELATED"/>
    <property type="match status" value="1"/>
</dbReference>
<evidence type="ECO:0000259" key="6">
    <source>
        <dbReference type="Pfam" id="PF02826"/>
    </source>
</evidence>
<dbReference type="Proteomes" id="UP000032809">
    <property type="component" value="Chromosome I"/>
</dbReference>
<dbReference type="InterPro" id="IPR029753">
    <property type="entry name" value="D-isomer_DH_CS"/>
</dbReference>
<proteinExistence type="inferred from homology"/>
<dbReference type="EMBL" id="LN824141">
    <property type="protein sequence ID" value="CEP78467.1"/>
    <property type="molecule type" value="Genomic_DNA"/>
</dbReference>
<dbReference type="InterPro" id="IPR036291">
    <property type="entry name" value="NAD(P)-bd_dom_sf"/>
</dbReference>
<dbReference type="SUPFAM" id="SSF51735">
    <property type="entry name" value="NAD(P)-binding Rossmann-fold domains"/>
    <property type="match status" value="1"/>
</dbReference>
<dbReference type="SUPFAM" id="SSF52283">
    <property type="entry name" value="Formate/glycerate dehydrogenase catalytic domain-like"/>
    <property type="match status" value="1"/>
</dbReference>
<dbReference type="Pfam" id="PF00389">
    <property type="entry name" value="2-Hacid_dh"/>
    <property type="match status" value="1"/>
</dbReference>
<dbReference type="OrthoDB" id="9786364at2"/>
<dbReference type="STRING" id="1006576.DTL3_1163"/>
<keyword evidence="8" id="KW-1185">Reference proteome</keyword>
<dbReference type="KEGG" id="dtn:DTL3_1163"/>
<evidence type="ECO:0000259" key="5">
    <source>
        <dbReference type="Pfam" id="PF00389"/>
    </source>
</evidence>
<name>A0A0C7NRH9_DEFTU</name>
<accession>A0A0C7NRH9</accession>
<dbReference type="Pfam" id="PF02826">
    <property type="entry name" value="2-Hacid_dh_C"/>
    <property type="match status" value="1"/>
</dbReference>
<keyword evidence="2 4" id="KW-0560">Oxidoreductase</keyword>
<dbReference type="InterPro" id="IPR006139">
    <property type="entry name" value="D-isomer_2_OHA_DH_cat_dom"/>
</dbReference>
<evidence type="ECO:0000256" key="3">
    <source>
        <dbReference type="ARBA" id="ARBA00023027"/>
    </source>
</evidence>
<evidence type="ECO:0000256" key="4">
    <source>
        <dbReference type="RuleBase" id="RU003719"/>
    </source>
</evidence>
<protein>
    <submittedName>
        <fullName evidence="7">Lactate dehydrogenase</fullName>
        <ecNumber evidence="7">1.1.1.28</ecNumber>
    </submittedName>
</protein>
<dbReference type="PROSITE" id="PS00065">
    <property type="entry name" value="D_2_HYDROXYACID_DH_1"/>
    <property type="match status" value="1"/>
</dbReference>
<dbReference type="EC" id="1.1.1.28" evidence="7"/>
<feature type="domain" description="D-isomer specific 2-hydroxyacid dehydrogenase catalytic" evidence="5">
    <location>
        <begin position="21"/>
        <end position="326"/>
    </location>
</feature>
<dbReference type="InterPro" id="IPR029752">
    <property type="entry name" value="D-isomer_DH_CS1"/>
</dbReference>
<dbReference type="InterPro" id="IPR006140">
    <property type="entry name" value="D-isomer_DH_NAD-bd"/>
</dbReference>
<reference evidence="8" key="1">
    <citation type="submission" date="2014-11" db="EMBL/GenBank/DDBJ databases">
        <authorList>
            <person name="Wibberg D."/>
        </authorList>
    </citation>
    <scope>NUCLEOTIDE SEQUENCE [LARGE SCALE GENOMIC DNA]</scope>
    <source>
        <strain evidence="8">L3</strain>
    </source>
</reference>
<gene>
    <name evidence="7" type="primary">ldhA</name>
    <name evidence="7" type="ORF">DTL3_1163</name>
</gene>
<keyword evidence="3" id="KW-0520">NAD</keyword>
<dbReference type="AlphaFoldDB" id="A0A0C7NRH9"/>
<dbReference type="PATRIC" id="fig|1006576.9.peg.1165"/>
<sequence length="343" mass="38491">MSKNYKIAIVNSSTFGVYFPDLIQRLKKIGDIERIEVDPNINGKNLAKKLKGFTFVISSVTPTFSEEFFRYNKDVKLIARHGIGYNNVDIKAATENEVMVTRVYGVHERDAVAEIAVSLMLICLRGIIPAYQAVLQNKWHERKNFVGKELSKITVGIIGYGNIGSRVGEIVKEGFKSEVIAYDPYIADKVIEKTGVQPVEFDELFKKSDVISLNASLNEGNYHFINKKAFQKMKDGVVIVNTARGELINLPDFVEALETGKVFAAGLDVLETEPIEPDNPLLKFPNVYIVPHIGGYGTYSLRKMDEKMVEDIEKLVNGEIPDQIVNPEVISKILETFQGKNNR</sequence>
<dbReference type="FunFam" id="3.40.50.720:FF:000203">
    <property type="entry name" value="D-3-phosphoglycerate dehydrogenase (SerA)"/>
    <property type="match status" value="1"/>
</dbReference>
<evidence type="ECO:0000256" key="2">
    <source>
        <dbReference type="ARBA" id="ARBA00023002"/>
    </source>
</evidence>
<dbReference type="HOGENOM" id="CLU_019796_1_3_0"/>
<evidence type="ECO:0000313" key="7">
    <source>
        <dbReference type="EMBL" id="CEP78467.1"/>
    </source>
</evidence>
<dbReference type="Gene3D" id="3.40.50.720">
    <property type="entry name" value="NAD(P)-binding Rossmann-like Domain"/>
    <property type="match status" value="2"/>
</dbReference>
<evidence type="ECO:0000313" key="8">
    <source>
        <dbReference type="Proteomes" id="UP000032809"/>
    </source>
</evidence>
<dbReference type="PROSITE" id="PS00671">
    <property type="entry name" value="D_2_HYDROXYACID_DH_3"/>
    <property type="match status" value="1"/>
</dbReference>